<dbReference type="AlphaFoldDB" id="A0A8T9BXF1"/>
<dbReference type="OrthoDB" id="1924260at2759"/>
<keyword evidence="2" id="KW-1185">Reference proteome</keyword>
<accession>A0A8T9BXF1</accession>
<sequence length="273" mass="31070">MRNWLMGKCRYSKHAAQYKCVKSAHISLAVYTVYQHTRSPPSGEICIRYTIDALSELRKEIENFSQDNVDAIIVSSVVLAGAADDWEQWLVFVDGYAKALSFIKGHKVETTCPEPLGEDFQLRSFMMQSNNSAPSTSWPAMQQRMQSFITSVMILNNAIGLQSWRSIGFEDLEQLARIVDATLSLESESEVFHKLAWLRSWMFWIELRRPNESDEQQVLTCYFYALVLAVVPLFPAKYSESLMRVCAGRIEGVLQGLSEEVVDGYRLLELASV</sequence>
<gene>
    <name evidence="1" type="ORF">LSUE1_G009769</name>
</gene>
<evidence type="ECO:0000313" key="2">
    <source>
        <dbReference type="Proteomes" id="UP000469558"/>
    </source>
</evidence>
<name>A0A8T9BXF1_9HELO</name>
<comment type="caution">
    <text evidence="1">The sequence shown here is derived from an EMBL/GenBank/DDBJ whole genome shotgun (WGS) entry which is preliminary data.</text>
</comment>
<dbReference type="Proteomes" id="UP000469558">
    <property type="component" value="Unassembled WGS sequence"/>
</dbReference>
<organism evidence="1 2">
    <name type="scientific">Lachnellula suecica</name>
    <dbReference type="NCBI Taxonomy" id="602035"/>
    <lineage>
        <taxon>Eukaryota</taxon>
        <taxon>Fungi</taxon>
        <taxon>Dikarya</taxon>
        <taxon>Ascomycota</taxon>
        <taxon>Pezizomycotina</taxon>
        <taxon>Leotiomycetes</taxon>
        <taxon>Helotiales</taxon>
        <taxon>Lachnaceae</taxon>
        <taxon>Lachnellula</taxon>
    </lineage>
</organism>
<evidence type="ECO:0000313" key="1">
    <source>
        <dbReference type="EMBL" id="TVY68745.1"/>
    </source>
</evidence>
<reference evidence="1 2" key="1">
    <citation type="submission" date="2018-05" db="EMBL/GenBank/DDBJ databases">
        <title>Genome sequencing and assembly of the regulated plant pathogen Lachnellula willkommii and related sister species for the development of diagnostic species identification markers.</title>
        <authorList>
            <person name="Giroux E."/>
            <person name="Bilodeau G."/>
        </authorList>
    </citation>
    <scope>NUCLEOTIDE SEQUENCE [LARGE SCALE GENOMIC DNA]</scope>
    <source>
        <strain evidence="1 2">CBS 268.59</strain>
    </source>
</reference>
<dbReference type="EMBL" id="QGMK01001444">
    <property type="protein sequence ID" value="TVY68745.1"/>
    <property type="molecule type" value="Genomic_DNA"/>
</dbReference>
<protein>
    <submittedName>
        <fullName evidence="1">Uncharacterized protein</fullName>
    </submittedName>
</protein>
<proteinExistence type="predicted"/>